<evidence type="ECO:0000313" key="6">
    <source>
        <dbReference type="Proteomes" id="UP000501179"/>
    </source>
</evidence>
<feature type="domain" description="4'-phosphopantetheinyl transferase" evidence="4">
    <location>
        <begin position="138"/>
        <end position="234"/>
    </location>
</feature>
<reference evidence="5 6" key="1">
    <citation type="submission" date="2020-03" db="EMBL/GenBank/DDBJ databases">
        <title>A novel species.</title>
        <authorList>
            <person name="Gao J."/>
        </authorList>
    </citation>
    <scope>NUCLEOTIDE SEQUENCE [LARGE SCALE GENOMIC DNA]</scope>
    <source>
        <strain evidence="5 6">QMT-12</strain>
    </source>
</reference>
<evidence type="ECO:0000259" key="4">
    <source>
        <dbReference type="Pfam" id="PF01648"/>
    </source>
</evidence>
<gene>
    <name evidence="5" type="ORF">HA039_20705</name>
</gene>
<dbReference type="EMBL" id="CP050177">
    <property type="protein sequence ID" value="QIQ04400.1"/>
    <property type="molecule type" value="Genomic_DNA"/>
</dbReference>
<dbReference type="Gene3D" id="3.90.470.20">
    <property type="entry name" value="4'-phosphopantetheinyl transferase domain"/>
    <property type="match status" value="1"/>
</dbReference>
<dbReference type="PANTHER" id="PTHR12215">
    <property type="entry name" value="PHOSPHOPANTETHEINE TRANSFERASE"/>
    <property type="match status" value="1"/>
</dbReference>
<dbReference type="GO" id="GO:0019878">
    <property type="term" value="P:lysine biosynthetic process via aminoadipic acid"/>
    <property type="evidence" value="ECO:0007669"/>
    <property type="project" value="TreeGrafter"/>
</dbReference>
<accession>A0A6G9H1R1</accession>
<dbReference type="Proteomes" id="UP000501179">
    <property type="component" value="Chromosome"/>
</dbReference>
<dbReference type="PANTHER" id="PTHR12215:SF10">
    <property type="entry name" value="L-AMINOADIPATE-SEMIALDEHYDE DEHYDROGENASE-PHOSPHOPANTETHEINYL TRANSFERASE"/>
    <property type="match status" value="1"/>
</dbReference>
<dbReference type="RefSeq" id="WP_167032162.1">
    <property type="nucleotide sequence ID" value="NZ_CP050177.1"/>
</dbReference>
<keyword evidence="6" id="KW-1185">Reference proteome</keyword>
<sequence length="280" mass="29624">MAFTHGTPKGEHTRQPPRALPGADGEAHVWWWEPPAQLDPADLALLGTEEFRRALSLLAERDAAAFAHNRAAARRALAGLLGIAPETVELGRHRCPGCGDRGHGPPRVVAPESAAPLAISMSRTADRGVFALGAGTTIGVDVETVRPMREASLSGSVLTDNERAYLMALAPGPARDAGFHRVWTRKEAVVKAAGLGLVGTVLNRLETWPAHPGPVRVLHTYAGRTTAWAVQDLRLGDTVAAAVARPHGALARGPVHIHPVPRTEPVPHTETPIAPDPEGT</sequence>
<dbReference type="InterPro" id="IPR008278">
    <property type="entry name" value="4-PPantetheinyl_Trfase_dom"/>
</dbReference>
<evidence type="ECO:0000256" key="1">
    <source>
        <dbReference type="ARBA" id="ARBA00010990"/>
    </source>
</evidence>
<dbReference type="GO" id="GO:0000287">
    <property type="term" value="F:magnesium ion binding"/>
    <property type="evidence" value="ECO:0007669"/>
    <property type="project" value="InterPro"/>
</dbReference>
<dbReference type="InterPro" id="IPR050559">
    <property type="entry name" value="P-Pant_transferase_sf"/>
</dbReference>
<evidence type="ECO:0000256" key="2">
    <source>
        <dbReference type="ARBA" id="ARBA00022679"/>
    </source>
</evidence>
<proteinExistence type="inferred from homology"/>
<name>A0A6G9H1R1_9ACTN</name>
<dbReference type="AlphaFoldDB" id="A0A6G9H1R1"/>
<dbReference type="InterPro" id="IPR037143">
    <property type="entry name" value="4-PPantetheinyl_Trfase_dom_sf"/>
</dbReference>
<feature type="region of interest" description="Disordered" evidence="3">
    <location>
        <begin position="253"/>
        <end position="280"/>
    </location>
</feature>
<evidence type="ECO:0000256" key="3">
    <source>
        <dbReference type="SAM" id="MobiDB-lite"/>
    </source>
</evidence>
<keyword evidence="2 5" id="KW-0808">Transferase</keyword>
<protein>
    <submittedName>
        <fullName evidence="5">4'-phosphopantetheinyl transferase superfamily protein</fullName>
    </submittedName>
</protein>
<comment type="similarity">
    <text evidence="1">Belongs to the P-Pant transferase superfamily. Gsp/Sfp/HetI/AcpT family.</text>
</comment>
<dbReference type="KEGG" id="slia:HA039_20705"/>
<dbReference type="GO" id="GO:0005829">
    <property type="term" value="C:cytosol"/>
    <property type="evidence" value="ECO:0007669"/>
    <property type="project" value="TreeGrafter"/>
</dbReference>
<evidence type="ECO:0000313" key="5">
    <source>
        <dbReference type="EMBL" id="QIQ04400.1"/>
    </source>
</evidence>
<dbReference type="Pfam" id="PF01648">
    <property type="entry name" value="ACPS"/>
    <property type="match status" value="1"/>
</dbReference>
<organism evidence="5 6">
    <name type="scientific">Streptomyces liangshanensis</name>
    <dbReference type="NCBI Taxonomy" id="2717324"/>
    <lineage>
        <taxon>Bacteria</taxon>
        <taxon>Bacillati</taxon>
        <taxon>Actinomycetota</taxon>
        <taxon>Actinomycetes</taxon>
        <taxon>Kitasatosporales</taxon>
        <taxon>Streptomycetaceae</taxon>
        <taxon>Streptomyces</taxon>
    </lineage>
</organism>
<dbReference type="SUPFAM" id="SSF56214">
    <property type="entry name" value="4'-phosphopantetheinyl transferase"/>
    <property type="match status" value="2"/>
</dbReference>
<feature type="region of interest" description="Disordered" evidence="3">
    <location>
        <begin position="1"/>
        <end position="23"/>
    </location>
</feature>
<dbReference type="GO" id="GO:0008897">
    <property type="term" value="F:holo-[acyl-carrier-protein] synthase activity"/>
    <property type="evidence" value="ECO:0007669"/>
    <property type="project" value="InterPro"/>
</dbReference>